<sequence>MYPPQPPAATLTINGVSCNPSAFRTFKNYDGFRFGLGLLNVPFLKPKPNENPVKPHTIGRQFKAHQQTSNRFMVLRPRKETERYWVHKQPIDSLDGVSLLLYGSRSVSNHYFLYNMLTYNTERIILLTSDYRGDVPLGKSQLHYAPLILWLIVVAHNLLASSMGASRETFEPRFVSILFAFTTPQETFHKARAHQYDAAARRPLWSPTEFGSEKRRNQHPRIPAPWKQNDRPSKSTAASQRSMRRCQSVGMRSSSFGKIAMGAPYLSLGRYGITDVQYVAVGIGANHAPGKGPPRHAEDWMDGDEGCIIEHELMDEYFSDGGVSAD</sequence>
<dbReference type="OrthoDB" id="3142841at2759"/>
<organism evidence="2 3">
    <name type="scientific">Hypsizygus marmoreus</name>
    <name type="common">White beech mushroom</name>
    <name type="synonym">Agaricus marmoreus</name>
    <dbReference type="NCBI Taxonomy" id="39966"/>
    <lineage>
        <taxon>Eukaryota</taxon>
        <taxon>Fungi</taxon>
        <taxon>Dikarya</taxon>
        <taxon>Basidiomycota</taxon>
        <taxon>Agaricomycotina</taxon>
        <taxon>Agaricomycetes</taxon>
        <taxon>Agaricomycetidae</taxon>
        <taxon>Agaricales</taxon>
        <taxon>Tricholomatineae</taxon>
        <taxon>Lyophyllaceae</taxon>
        <taxon>Hypsizygus</taxon>
    </lineage>
</organism>
<name>A0A369JCI0_HYPMA</name>
<protein>
    <submittedName>
        <fullName evidence="2">Uncharacterized protein</fullName>
    </submittedName>
</protein>
<dbReference type="AlphaFoldDB" id="A0A369JCI0"/>
<feature type="region of interest" description="Disordered" evidence="1">
    <location>
        <begin position="207"/>
        <end position="243"/>
    </location>
</feature>
<gene>
    <name evidence="2" type="ORF">Hypma_000619</name>
</gene>
<keyword evidence="3" id="KW-1185">Reference proteome</keyword>
<reference evidence="2" key="1">
    <citation type="submission" date="2018-04" db="EMBL/GenBank/DDBJ databases">
        <title>Whole genome sequencing of Hypsizygus marmoreus.</title>
        <authorList>
            <person name="Choi I.-G."/>
            <person name="Min B."/>
            <person name="Kim J.-G."/>
            <person name="Kim S."/>
            <person name="Oh Y.-L."/>
            <person name="Kong W.-S."/>
            <person name="Park H."/>
            <person name="Jeong J."/>
            <person name="Song E.-S."/>
        </authorList>
    </citation>
    <scope>NUCLEOTIDE SEQUENCE [LARGE SCALE GENOMIC DNA]</scope>
    <source>
        <strain evidence="2">51987-8</strain>
    </source>
</reference>
<comment type="caution">
    <text evidence="2">The sequence shown here is derived from an EMBL/GenBank/DDBJ whole genome shotgun (WGS) entry which is preliminary data.</text>
</comment>
<evidence type="ECO:0000256" key="1">
    <source>
        <dbReference type="SAM" id="MobiDB-lite"/>
    </source>
</evidence>
<dbReference type="EMBL" id="LUEZ02000106">
    <property type="protein sequence ID" value="RDB18135.1"/>
    <property type="molecule type" value="Genomic_DNA"/>
</dbReference>
<dbReference type="Proteomes" id="UP000076154">
    <property type="component" value="Unassembled WGS sequence"/>
</dbReference>
<evidence type="ECO:0000313" key="3">
    <source>
        <dbReference type="Proteomes" id="UP000076154"/>
    </source>
</evidence>
<proteinExistence type="predicted"/>
<dbReference type="InParanoid" id="A0A369JCI0"/>
<evidence type="ECO:0000313" key="2">
    <source>
        <dbReference type="EMBL" id="RDB18135.1"/>
    </source>
</evidence>
<accession>A0A369JCI0</accession>